<keyword evidence="1" id="KW-0597">Phosphoprotein</keyword>
<sequence>MKNLTGPSPSMRLRPGNGVLARHEDLVLLCEVPPGAEDSVRSILAEAKAAAGTAQPGRHLLRHLVKTLTASVDSFPSLCAFGAVDDGIAVAVHGNARLRVTMEDGELRLDGQDAVTIVDRLVASPVMSITGEIGEEIPGFCSWSELTSGVVRADALQYGTVDETEPEDAEATSAEPPPRVESGDDEEEDPAPPEEDADSQIVGVSCSKGHFNDPTDQYCGVCGIGLTQAGRSRARMERPSLGVLVLDDGMSLPLDKDYVLGREPEAASGVEAGEVMLLRLADPLVSGVHARIRPQGWEVKLFDEGSSNGTFVREPGTDWCVRVPSGGHVVLRPGAVVTVGHRQFRYDSHRRP</sequence>
<evidence type="ECO:0000256" key="1">
    <source>
        <dbReference type="ARBA" id="ARBA00022553"/>
    </source>
</evidence>
<evidence type="ECO:0000259" key="3">
    <source>
        <dbReference type="PROSITE" id="PS50006"/>
    </source>
</evidence>
<dbReference type="RefSeq" id="WP_147328946.1">
    <property type="nucleotide sequence ID" value="NZ_CP144375.1"/>
</dbReference>
<dbReference type="InterPro" id="IPR000253">
    <property type="entry name" value="FHA_dom"/>
</dbReference>
<proteinExistence type="predicted"/>
<feature type="domain" description="FHA" evidence="3">
    <location>
        <begin position="258"/>
        <end position="312"/>
    </location>
</feature>
<dbReference type="SUPFAM" id="SSF49879">
    <property type="entry name" value="SMAD/FHA domain"/>
    <property type="match status" value="1"/>
</dbReference>
<dbReference type="EMBL" id="QUNO01000024">
    <property type="protein sequence ID" value="REH29640.1"/>
    <property type="molecule type" value="Genomic_DNA"/>
</dbReference>
<feature type="compositionally biased region" description="Acidic residues" evidence="2">
    <location>
        <begin position="183"/>
        <end position="198"/>
    </location>
</feature>
<accession>A0A3E0GXL2</accession>
<comment type="caution">
    <text evidence="4">The sequence shown here is derived from an EMBL/GenBank/DDBJ whole genome shotgun (WGS) entry which is preliminary data.</text>
</comment>
<dbReference type="PROSITE" id="PS50006">
    <property type="entry name" value="FHA_DOMAIN"/>
    <property type="match status" value="1"/>
</dbReference>
<dbReference type="SMART" id="SM00240">
    <property type="entry name" value="FHA"/>
    <property type="match status" value="1"/>
</dbReference>
<organism evidence="4 5">
    <name type="scientific">Kutzneria buriramensis</name>
    <dbReference type="NCBI Taxonomy" id="1045776"/>
    <lineage>
        <taxon>Bacteria</taxon>
        <taxon>Bacillati</taxon>
        <taxon>Actinomycetota</taxon>
        <taxon>Actinomycetes</taxon>
        <taxon>Pseudonocardiales</taxon>
        <taxon>Pseudonocardiaceae</taxon>
        <taxon>Kutzneria</taxon>
    </lineage>
</organism>
<dbReference type="OrthoDB" id="5240729at2"/>
<protein>
    <submittedName>
        <fullName evidence="4">FHA domain-containing protein</fullName>
    </submittedName>
</protein>
<evidence type="ECO:0000313" key="4">
    <source>
        <dbReference type="EMBL" id="REH29640.1"/>
    </source>
</evidence>
<keyword evidence="5" id="KW-1185">Reference proteome</keyword>
<dbReference type="Proteomes" id="UP000256269">
    <property type="component" value="Unassembled WGS sequence"/>
</dbReference>
<dbReference type="CDD" id="cd00060">
    <property type="entry name" value="FHA"/>
    <property type="match status" value="1"/>
</dbReference>
<name>A0A3E0GXL2_9PSEU</name>
<feature type="region of interest" description="Disordered" evidence="2">
    <location>
        <begin position="158"/>
        <end position="200"/>
    </location>
</feature>
<dbReference type="Gene3D" id="2.60.200.20">
    <property type="match status" value="1"/>
</dbReference>
<dbReference type="InterPro" id="IPR008984">
    <property type="entry name" value="SMAD_FHA_dom_sf"/>
</dbReference>
<reference evidence="4 5" key="1">
    <citation type="submission" date="2018-08" db="EMBL/GenBank/DDBJ databases">
        <title>Genomic Encyclopedia of Archaeal and Bacterial Type Strains, Phase II (KMG-II): from individual species to whole genera.</title>
        <authorList>
            <person name="Goeker M."/>
        </authorList>
    </citation>
    <scope>NUCLEOTIDE SEQUENCE [LARGE SCALE GENOMIC DNA]</scope>
    <source>
        <strain evidence="4 5">DSM 45791</strain>
    </source>
</reference>
<gene>
    <name evidence="4" type="ORF">BCF44_12467</name>
</gene>
<evidence type="ECO:0000256" key="2">
    <source>
        <dbReference type="SAM" id="MobiDB-lite"/>
    </source>
</evidence>
<dbReference type="AlphaFoldDB" id="A0A3E0GXL2"/>
<evidence type="ECO:0000313" key="5">
    <source>
        <dbReference type="Proteomes" id="UP000256269"/>
    </source>
</evidence>
<dbReference type="Pfam" id="PF00498">
    <property type="entry name" value="FHA"/>
    <property type="match status" value="1"/>
</dbReference>